<dbReference type="Proteomes" id="UP000186917">
    <property type="component" value="Unassembled WGS sequence"/>
</dbReference>
<evidence type="ECO:0000313" key="2">
    <source>
        <dbReference type="Proteomes" id="UP000186917"/>
    </source>
</evidence>
<proteinExistence type="predicted"/>
<sequence>MVGEGVLHECLSDPRIATITLLNRRNAGIVHPKVREVLVSDLFTLTEDEPVLQFADACFYCIGVTPVRKSEEEYALLTHDSTLKIAGPVLALNNGMTFIYIPPKELMNQKKERIITSFDMVKLSVW</sequence>
<dbReference type="OrthoDB" id="9798632at2"/>
<keyword evidence="2" id="KW-1185">Reference proteome</keyword>
<organism evidence="1 2">
    <name type="scientific">Filimonas lacunae</name>
    <dbReference type="NCBI Taxonomy" id="477680"/>
    <lineage>
        <taxon>Bacteria</taxon>
        <taxon>Pseudomonadati</taxon>
        <taxon>Bacteroidota</taxon>
        <taxon>Chitinophagia</taxon>
        <taxon>Chitinophagales</taxon>
        <taxon>Chitinophagaceae</taxon>
        <taxon>Filimonas</taxon>
    </lineage>
</organism>
<dbReference type="SUPFAM" id="SSF51735">
    <property type="entry name" value="NAD(P)-binding Rossmann-fold domains"/>
    <property type="match status" value="1"/>
</dbReference>
<evidence type="ECO:0000313" key="1">
    <source>
        <dbReference type="EMBL" id="SIT16092.1"/>
    </source>
</evidence>
<dbReference type="Gene3D" id="3.40.50.720">
    <property type="entry name" value="NAD(P)-binding Rossmann-like Domain"/>
    <property type="match status" value="1"/>
</dbReference>
<gene>
    <name evidence="1" type="ORF">SAMN05421788_104218</name>
</gene>
<name>A0A1N7PZQ5_9BACT</name>
<dbReference type="STRING" id="477680.SAMN05421788_104218"/>
<protein>
    <submittedName>
        <fullName evidence="1">Uncharacterized protein</fullName>
    </submittedName>
</protein>
<dbReference type="InterPro" id="IPR036291">
    <property type="entry name" value="NAD(P)-bd_dom_sf"/>
</dbReference>
<dbReference type="EMBL" id="FTOR01000004">
    <property type="protein sequence ID" value="SIT16092.1"/>
    <property type="molecule type" value="Genomic_DNA"/>
</dbReference>
<dbReference type="RefSeq" id="WP_076379564.1">
    <property type="nucleotide sequence ID" value="NZ_AP017422.1"/>
</dbReference>
<dbReference type="AlphaFoldDB" id="A0A1N7PZQ5"/>
<accession>A0A1N7PZQ5</accession>
<reference evidence="2" key="1">
    <citation type="submission" date="2017-01" db="EMBL/GenBank/DDBJ databases">
        <authorList>
            <person name="Varghese N."/>
            <person name="Submissions S."/>
        </authorList>
    </citation>
    <scope>NUCLEOTIDE SEQUENCE [LARGE SCALE GENOMIC DNA]</scope>
    <source>
        <strain evidence="2">DSM 21054</strain>
    </source>
</reference>